<keyword evidence="3" id="KW-1185">Reference proteome</keyword>
<reference evidence="1 4" key="2">
    <citation type="submission" date="2020-08" db="EMBL/GenBank/DDBJ databases">
        <title>Genomic Encyclopedia of Type Strains, Phase III (KMG-III): the genomes of soil and plant-associated and newly described type strains.</title>
        <authorList>
            <person name="Whitman W."/>
        </authorList>
    </citation>
    <scope>NUCLEOTIDE SEQUENCE [LARGE SCALE GENOMIC DNA]</scope>
    <source>
        <strain evidence="1 4">CECT 7753</strain>
    </source>
</reference>
<dbReference type="OrthoDB" id="8780444at2"/>
<evidence type="ECO:0000313" key="4">
    <source>
        <dbReference type="Proteomes" id="UP000584325"/>
    </source>
</evidence>
<gene>
    <name evidence="2" type="ORF">FCL38_04575</name>
    <name evidence="1" type="ORF">FHS02_000514</name>
</gene>
<reference evidence="2 3" key="1">
    <citation type="submission" date="2019-05" db="EMBL/GenBank/DDBJ databases">
        <title>Draft Genome Sequences of Six Type Strains of the Genus Massilia.</title>
        <authorList>
            <person name="Miess H."/>
            <person name="Frediansyhah A."/>
            <person name="Gross H."/>
        </authorList>
    </citation>
    <scope>NUCLEOTIDE SEQUENCE [LARGE SCALE GENOMIC DNA]</scope>
    <source>
        <strain evidence="2 3">DSMZ 26121</strain>
    </source>
</reference>
<proteinExistence type="predicted"/>
<dbReference type="EMBL" id="JACHXS010000001">
    <property type="protein sequence ID" value="MBB3219727.1"/>
    <property type="molecule type" value="Genomic_DNA"/>
</dbReference>
<organism evidence="1 4">
    <name type="scientific">Pseudoduganella umbonata</name>
    <dbReference type="NCBI Taxonomy" id="864828"/>
    <lineage>
        <taxon>Bacteria</taxon>
        <taxon>Pseudomonadati</taxon>
        <taxon>Pseudomonadota</taxon>
        <taxon>Betaproteobacteria</taxon>
        <taxon>Burkholderiales</taxon>
        <taxon>Oxalobacteraceae</taxon>
        <taxon>Telluria group</taxon>
        <taxon>Pseudoduganella</taxon>
    </lineage>
</organism>
<sequence length="133" mass="14442">MTAYASASDDTIFSVDELVDQMGGDERAVAKVVRRVRACIGNGIEPLNLAGDAVQQARFMEARRILHNLRHDVSELGASRFVGACLALELALTEGRVIEIPLLFTAAETELRLVMDHAGAWLDQHAGRASQRG</sequence>
<protein>
    <submittedName>
        <fullName evidence="2">Hpt domain-containing protein</fullName>
    </submittedName>
</protein>
<evidence type="ECO:0000313" key="3">
    <source>
        <dbReference type="Proteomes" id="UP000298763"/>
    </source>
</evidence>
<dbReference type="RefSeq" id="WP_137312660.1">
    <property type="nucleotide sequence ID" value="NZ_CP040017.1"/>
</dbReference>
<dbReference type="SUPFAM" id="SSF47226">
    <property type="entry name" value="Histidine-containing phosphotransfer domain, HPT domain"/>
    <property type="match status" value="1"/>
</dbReference>
<evidence type="ECO:0000313" key="1">
    <source>
        <dbReference type="EMBL" id="MBB3219727.1"/>
    </source>
</evidence>
<dbReference type="AlphaFoldDB" id="A0A4P8HMW3"/>
<dbReference type="InterPro" id="IPR036641">
    <property type="entry name" value="HPT_dom_sf"/>
</dbReference>
<evidence type="ECO:0000313" key="2">
    <source>
        <dbReference type="EMBL" id="QCP09774.1"/>
    </source>
</evidence>
<dbReference type="Gene3D" id="1.20.120.160">
    <property type="entry name" value="HPT domain"/>
    <property type="match status" value="1"/>
</dbReference>
<accession>A0A4P8HMW3</accession>
<name>A0A4P8HMW3_9BURK</name>
<dbReference type="Proteomes" id="UP000584325">
    <property type="component" value="Unassembled WGS sequence"/>
</dbReference>
<dbReference type="EMBL" id="CP040017">
    <property type="protein sequence ID" value="QCP09774.1"/>
    <property type="molecule type" value="Genomic_DNA"/>
</dbReference>
<dbReference type="Proteomes" id="UP000298763">
    <property type="component" value="Chromosome"/>
</dbReference>
<dbReference type="GO" id="GO:0000160">
    <property type="term" value="P:phosphorelay signal transduction system"/>
    <property type="evidence" value="ECO:0007669"/>
    <property type="project" value="InterPro"/>
</dbReference>